<dbReference type="InterPro" id="IPR032675">
    <property type="entry name" value="LRR_dom_sf"/>
</dbReference>
<dbReference type="SUPFAM" id="SSF52047">
    <property type="entry name" value="RNI-like"/>
    <property type="match status" value="1"/>
</dbReference>
<reference evidence="1 2" key="1">
    <citation type="journal article" date="2013" name="Curr. Biol.">
        <title>The Genome of the Foraminiferan Reticulomyxa filosa.</title>
        <authorList>
            <person name="Glockner G."/>
            <person name="Hulsmann N."/>
            <person name="Schleicher M."/>
            <person name="Noegel A.A."/>
            <person name="Eichinger L."/>
            <person name="Gallinger C."/>
            <person name="Pawlowski J."/>
            <person name="Sierra R."/>
            <person name="Euteneuer U."/>
            <person name="Pillet L."/>
            <person name="Moustafa A."/>
            <person name="Platzer M."/>
            <person name="Groth M."/>
            <person name="Szafranski K."/>
            <person name="Schliwa M."/>
        </authorList>
    </citation>
    <scope>NUCLEOTIDE SEQUENCE [LARGE SCALE GENOMIC DNA]</scope>
</reference>
<proteinExistence type="predicted"/>
<comment type="caution">
    <text evidence="1">The sequence shown here is derived from an EMBL/GenBank/DDBJ whole genome shotgun (WGS) entry which is preliminary data.</text>
</comment>
<organism evidence="1 2">
    <name type="scientific">Reticulomyxa filosa</name>
    <dbReference type="NCBI Taxonomy" id="46433"/>
    <lineage>
        <taxon>Eukaryota</taxon>
        <taxon>Sar</taxon>
        <taxon>Rhizaria</taxon>
        <taxon>Retaria</taxon>
        <taxon>Foraminifera</taxon>
        <taxon>Monothalamids</taxon>
        <taxon>Reticulomyxidae</taxon>
        <taxon>Reticulomyxa</taxon>
    </lineage>
</organism>
<dbReference type="AlphaFoldDB" id="X6NFH7"/>
<sequence>MGSSISINGKEKEGEEEKMRNAKLKFVQLSICNWRFLGSQITSLDLLSNALKNNVYINTLHLINCQLDTYSKLIVLIKALTKRTQVPLLSIDLSGNAFGLDEQAVTAFGIYGNTLLNEIHNIDKKKEEEKTKELYHYYYYANFIILMNMLKEGCNIATAAPTAAVTALMTSKGSIQPWRNFSVTHNRLTKLSMTSLCEWLRQRERASRLSTHRDGLILKLNANPIGDEGLQKIADLVAHTDIPLEALYLNKCKITMKDGVYPFLQSVCKRQYRVKEEMILKLCHAIQILGLSLPVELSTIIIDYQMDWTCDPRLNIQIYADTVVEGFDENMCIDQWQCAQVEGLNLIVQELIIKKQLCFHSIQIRTVHSKVIKHQSPLDGKEETEKDTFSSQPSLVVLCKTVESLVDYVKDSKNGGRFGRLHLNVEHDFSSDYFTQNKYHSLFGGLNLHPDQQTVCLDTNSYLVTLCNRFLDTEIIRKDLVPNQDKSTSSGDAISVSNL</sequence>
<name>X6NFH7_RETFI</name>
<protein>
    <submittedName>
        <fullName evidence="1">Uncharacterized protein</fullName>
    </submittedName>
</protein>
<dbReference type="Gene3D" id="3.80.10.10">
    <property type="entry name" value="Ribonuclease Inhibitor"/>
    <property type="match status" value="1"/>
</dbReference>
<evidence type="ECO:0000313" key="1">
    <source>
        <dbReference type="EMBL" id="ETO24097.1"/>
    </source>
</evidence>
<dbReference type="EMBL" id="ASPP01009452">
    <property type="protein sequence ID" value="ETO24097.1"/>
    <property type="molecule type" value="Genomic_DNA"/>
</dbReference>
<gene>
    <name evidence="1" type="ORF">RFI_13062</name>
</gene>
<dbReference type="OrthoDB" id="18325at2759"/>
<evidence type="ECO:0000313" key="2">
    <source>
        <dbReference type="Proteomes" id="UP000023152"/>
    </source>
</evidence>
<keyword evidence="2" id="KW-1185">Reference proteome</keyword>
<accession>X6NFH7</accession>
<dbReference type="Proteomes" id="UP000023152">
    <property type="component" value="Unassembled WGS sequence"/>
</dbReference>